<proteinExistence type="predicted"/>
<evidence type="ECO:0000256" key="1">
    <source>
        <dbReference type="SAM" id="MobiDB-lite"/>
    </source>
</evidence>
<accession>A0A6J5NZD6</accession>
<name>A0A6J5NZD6_9CAUD</name>
<sequence length="108" mass="12009">MAEDYGMRESGSGKKYTGWKGELKRLDNPNQVSTEISTTVGLNGKEVEIPLIVPTLNKKELDFLLSVDPKSKEFGARLPSSVMKKAIDHAVTRMKLGKSPFKEPEDDQ</sequence>
<feature type="region of interest" description="Disordered" evidence="1">
    <location>
        <begin position="1"/>
        <end position="23"/>
    </location>
</feature>
<evidence type="ECO:0000313" key="2">
    <source>
        <dbReference type="EMBL" id="CAB4160564.1"/>
    </source>
</evidence>
<organism evidence="2">
    <name type="scientific">uncultured Caudovirales phage</name>
    <dbReference type="NCBI Taxonomy" id="2100421"/>
    <lineage>
        <taxon>Viruses</taxon>
        <taxon>Duplodnaviria</taxon>
        <taxon>Heunggongvirae</taxon>
        <taxon>Uroviricota</taxon>
        <taxon>Caudoviricetes</taxon>
        <taxon>Peduoviridae</taxon>
        <taxon>Maltschvirus</taxon>
        <taxon>Maltschvirus maltsch</taxon>
    </lineage>
</organism>
<reference evidence="2" key="1">
    <citation type="submission" date="2020-04" db="EMBL/GenBank/DDBJ databases">
        <authorList>
            <person name="Chiriac C."/>
            <person name="Salcher M."/>
            <person name="Ghai R."/>
            <person name="Kavagutti S V."/>
        </authorList>
    </citation>
    <scope>NUCLEOTIDE SEQUENCE</scope>
</reference>
<dbReference type="EMBL" id="LR796703">
    <property type="protein sequence ID" value="CAB4160564.1"/>
    <property type="molecule type" value="Genomic_DNA"/>
</dbReference>
<protein>
    <submittedName>
        <fullName evidence="2">Uncharacterized protein</fullName>
    </submittedName>
</protein>
<gene>
    <name evidence="2" type="ORF">UFOVP765_23</name>
</gene>